<dbReference type="NCBIfam" id="TIGR00778">
    <property type="entry name" value="ahpD_dom"/>
    <property type="match status" value="1"/>
</dbReference>
<dbReference type="InterPro" id="IPR029032">
    <property type="entry name" value="AhpD-like"/>
</dbReference>
<keyword evidence="6" id="KW-1185">Reference proteome</keyword>
<accession>A0A9P1BF22</accession>
<dbReference type="OrthoDB" id="103349at2759"/>
<dbReference type="Proteomes" id="UP001152797">
    <property type="component" value="Unassembled WGS sequence"/>
</dbReference>
<dbReference type="Pfam" id="PF07080">
    <property type="entry name" value="DUF1348"/>
    <property type="match status" value="1"/>
</dbReference>
<dbReference type="EMBL" id="CAMXCT030000001">
    <property type="protein sequence ID" value="CAL4759399.1"/>
    <property type="molecule type" value="Genomic_DNA"/>
</dbReference>
<dbReference type="InterPro" id="IPR052701">
    <property type="entry name" value="GAG_Ulvan_Degrading_Sulfatases"/>
</dbReference>
<dbReference type="GO" id="GO:0051920">
    <property type="term" value="F:peroxiredoxin activity"/>
    <property type="evidence" value="ECO:0007669"/>
    <property type="project" value="InterPro"/>
</dbReference>
<dbReference type="Gene3D" id="3.10.450.50">
    <property type="match status" value="1"/>
</dbReference>
<dbReference type="PANTHER" id="PTHR43751">
    <property type="entry name" value="SULFATASE"/>
    <property type="match status" value="1"/>
</dbReference>
<proteinExistence type="predicted"/>
<dbReference type="InterPro" id="IPR009783">
    <property type="entry name" value="DUF1348"/>
</dbReference>
<dbReference type="InterPro" id="IPR003779">
    <property type="entry name" value="CMD-like"/>
</dbReference>
<name>A0A9P1BF22_9DINO</name>
<dbReference type="SUPFAM" id="SSF53649">
    <property type="entry name" value="Alkaline phosphatase-like"/>
    <property type="match status" value="1"/>
</dbReference>
<dbReference type="EMBL" id="CAMXCT020000001">
    <property type="protein sequence ID" value="CAL1125462.1"/>
    <property type="molecule type" value="Genomic_DNA"/>
</dbReference>
<evidence type="ECO:0000313" key="6">
    <source>
        <dbReference type="Proteomes" id="UP001152797"/>
    </source>
</evidence>
<dbReference type="CDD" id="cd16142">
    <property type="entry name" value="ARS_like"/>
    <property type="match status" value="1"/>
</dbReference>
<dbReference type="InterPro" id="IPR017850">
    <property type="entry name" value="Alkaline_phosphatase_core_sf"/>
</dbReference>
<comment type="caution">
    <text evidence="3">The sequence shown here is derived from an EMBL/GenBank/DDBJ whole genome shotgun (WGS) entry which is preliminary data.</text>
</comment>
<dbReference type="Gene3D" id="1.20.1290.10">
    <property type="entry name" value="AhpD-like"/>
    <property type="match status" value="1"/>
</dbReference>
<reference evidence="4" key="2">
    <citation type="submission" date="2024-04" db="EMBL/GenBank/DDBJ databases">
        <authorList>
            <person name="Chen Y."/>
            <person name="Shah S."/>
            <person name="Dougan E. K."/>
            <person name="Thang M."/>
            <person name="Chan C."/>
        </authorList>
    </citation>
    <scope>NUCLEOTIDE SEQUENCE [LARGE SCALE GENOMIC DNA]</scope>
</reference>
<evidence type="ECO:0000259" key="2">
    <source>
        <dbReference type="Pfam" id="PF02627"/>
    </source>
</evidence>
<dbReference type="SUPFAM" id="SSF54427">
    <property type="entry name" value="NTF2-like"/>
    <property type="match status" value="1"/>
</dbReference>
<evidence type="ECO:0000259" key="1">
    <source>
        <dbReference type="Pfam" id="PF00884"/>
    </source>
</evidence>
<gene>
    <name evidence="3" type="ORF">C1SCF055_LOCUS677</name>
</gene>
<dbReference type="Gene3D" id="3.40.720.10">
    <property type="entry name" value="Alkaline Phosphatase, subunit A"/>
    <property type="match status" value="1"/>
</dbReference>
<evidence type="ECO:0000313" key="5">
    <source>
        <dbReference type="EMBL" id="CAL4759399.1"/>
    </source>
</evidence>
<dbReference type="EMBL" id="CAMXCT010000001">
    <property type="protein sequence ID" value="CAI3972087.1"/>
    <property type="molecule type" value="Genomic_DNA"/>
</dbReference>
<dbReference type="AlphaFoldDB" id="A0A9P1BF22"/>
<evidence type="ECO:0000313" key="3">
    <source>
        <dbReference type="EMBL" id="CAI3972087.1"/>
    </source>
</evidence>
<dbReference type="SUPFAM" id="SSF69118">
    <property type="entry name" value="AhpD-like"/>
    <property type="match status" value="1"/>
</dbReference>
<dbReference type="PANTHER" id="PTHR43751:SF2">
    <property type="entry name" value="SULFATASE N-TERMINAL DOMAIN-CONTAINING PROTEIN"/>
    <property type="match status" value="1"/>
</dbReference>
<dbReference type="InterPro" id="IPR010195">
    <property type="entry name" value="Uncharacterised_peroxidase-rel"/>
</dbReference>
<dbReference type="InterPro" id="IPR032710">
    <property type="entry name" value="NTF2-like_dom_sf"/>
</dbReference>
<reference evidence="3" key="1">
    <citation type="submission" date="2022-10" db="EMBL/GenBank/DDBJ databases">
        <authorList>
            <person name="Chen Y."/>
            <person name="Dougan E. K."/>
            <person name="Chan C."/>
            <person name="Rhodes N."/>
            <person name="Thang M."/>
        </authorList>
    </citation>
    <scope>NUCLEOTIDE SEQUENCE</scope>
</reference>
<evidence type="ECO:0000313" key="4">
    <source>
        <dbReference type="EMBL" id="CAL1125462.1"/>
    </source>
</evidence>
<dbReference type="InterPro" id="IPR004675">
    <property type="entry name" value="AhpD_core"/>
</dbReference>
<dbReference type="NCBIfam" id="TIGR01926">
    <property type="entry name" value="peroxid_rel"/>
    <property type="match status" value="1"/>
</dbReference>
<protein>
    <submittedName>
        <fullName evidence="5">Sulfatase AslA</fullName>
    </submittedName>
</protein>
<dbReference type="Pfam" id="PF00884">
    <property type="entry name" value="Sulfatase"/>
    <property type="match status" value="1"/>
</dbReference>
<sequence length="826" mass="93260">MSRLPQIAPEQANTQQSELFTAVKAKLGRVPNMLSALANSPAALRGYLEFSGALSSGQGLNAQQRELVALTVAQTNGCEYCLAAHSTIGKMTGLSPEDIEAARRADGGDETSRALARFTHAVVQSRGRVENGQLDEFRAAGFNDEAVAEVVAHVALNVFTNYFNNLAETEVDFPAAAPLEYAQVRAAEDAWNSRDPVRVSLAYSEDSTWRNRHQFIQGRTEIRNFLARKWETEQEYRLMKDLWTFDRSRIAVRFQYEYHDPDGQWWRSYGNELWEFDSQGLMRRREVWNFFTRGAASGFNRHLVLDDGHIGESYMRYVRFLLTTLIAVCAASVANAQDKPNILVIFGDDIGQTNVSAYTRGLVGYQTPNIDRISTEGMLFTDYYAEQSCTAGRSTFLTGQCTYRTGLSKVGLPGADVGLQPDDATIAELLKPHGYASGQFGKNHLGDRDEFLPTNHGFDEFLGNLYHLNAEEEPENRNYPQDPEFRKKFGPRGVIKSSADGKIEDTGPLTRKRMETIDEETSNAAIDFIERQTKAKKPFFCWWNATRMHFRTHVKAENRDKPGLTSRTEYADGMIEHDAQVGKILDKLDELGIADNTIVLYTTDNGPHKNTWPDAGLSPFRNEKNSNWEGAFRVPCMIRWPGKIKPGSVSNEIVSGLDWLPTLLAAVGEDDIKEQLLKGYDAAGKTFKVHLDGYNILPYLIGKEKESPRDSFFYFNDDGQIVGMRFENWKLVFLEQRVNGTLQVWAEPFTPLRLPKMYDLRADPYEQADITSNTYYDWLLDHAFLIVPAQQFASNFLATFKDFPPSQEPASFNLDDVMKKLQSATN</sequence>
<feature type="domain" description="Sulfatase N-terminal" evidence="1">
    <location>
        <begin position="340"/>
        <end position="668"/>
    </location>
</feature>
<organism evidence="3">
    <name type="scientific">Cladocopium goreaui</name>
    <dbReference type="NCBI Taxonomy" id="2562237"/>
    <lineage>
        <taxon>Eukaryota</taxon>
        <taxon>Sar</taxon>
        <taxon>Alveolata</taxon>
        <taxon>Dinophyceae</taxon>
        <taxon>Suessiales</taxon>
        <taxon>Symbiodiniaceae</taxon>
        <taxon>Cladocopium</taxon>
    </lineage>
</organism>
<feature type="domain" description="Carboxymuconolactone decarboxylase-like" evidence="2">
    <location>
        <begin position="41"/>
        <end position="105"/>
    </location>
</feature>
<dbReference type="InterPro" id="IPR000917">
    <property type="entry name" value="Sulfatase_N"/>
</dbReference>
<dbReference type="Gene3D" id="3.30.1120.10">
    <property type="match status" value="1"/>
</dbReference>
<dbReference type="Pfam" id="PF02627">
    <property type="entry name" value="CMD"/>
    <property type="match status" value="1"/>
</dbReference>